<feature type="non-terminal residue" evidence="2">
    <location>
        <position position="54"/>
    </location>
</feature>
<dbReference type="HOGENOM" id="CLU_196213_0_0_1"/>
<keyword evidence="3" id="KW-1185">Reference proteome</keyword>
<reference evidence="3" key="2">
    <citation type="submission" date="2015-01" db="EMBL/GenBank/DDBJ databases">
        <title>Evolutionary Origins and Diversification of the Mycorrhizal Mutualists.</title>
        <authorList>
            <consortium name="DOE Joint Genome Institute"/>
            <consortium name="Mycorrhizal Genomics Consortium"/>
            <person name="Kohler A."/>
            <person name="Kuo A."/>
            <person name="Nagy L.G."/>
            <person name="Floudas D."/>
            <person name="Copeland A."/>
            <person name="Barry K.W."/>
            <person name="Cichocki N."/>
            <person name="Veneault-Fourrey C."/>
            <person name="LaButti K."/>
            <person name="Lindquist E.A."/>
            <person name="Lipzen A."/>
            <person name="Lundell T."/>
            <person name="Morin E."/>
            <person name="Murat C."/>
            <person name="Riley R."/>
            <person name="Ohm R."/>
            <person name="Sun H."/>
            <person name="Tunlid A."/>
            <person name="Henrissat B."/>
            <person name="Grigoriev I.V."/>
            <person name="Hibbett D.S."/>
            <person name="Martin F."/>
        </authorList>
    </citation>
    <scope>NUCLEOTIDE SEQUENCE [LARGE SCALE GENOMIC DNA]</scope>
    <source>
        <strain evidence="3">Ve08.2h10</strain>
    </source>
</reference>
<organism evidence="2 3">
    <name type="scientific">Paxillus rubicundulus Ve08.2h10</name>
    <dbReference type="NCBI Taxonomy" id="930991"/>
    <lineage>
        <taxon>Eukaryota</taxon>
        <taxon>Fungi</taxon>
        <taxon>Dikarya</taxon>
        <taxon>Basidiomycota</taxon>
        <taxon>Agaricomycotina</taxon>
        <taxon>Agaricomycetes</taxon>
        <taxon>Agaricomycetidae</taxon>
        <taxon>Boletales</taxon>
        <taxon>Paxilineae</taxon>
        <taxon>Paxillaceae</taxon>
        <taxon>Paxillus</taxon>
    </lineage>
</organism>
<dbReference type="AlphaFoldDB" id="A0A0D0CAX1"/>
<proteinExistence type="predicted"/>
<accession>A0A0D0CAX1</accession>
<feature type="region of interest" description="Disordered" evidence="1">
    <location>
        <begin position="24"/>
        <end position="54"/>
    </location>
</feature>
<feature type="compositionally biased region" description="Acidic residues" evidence="1">
    <location>
        <begin position="44"/>
        <end position="54"/>
    </location>
</feature>
<dbReference type="Proteomes" id="UP000054538">
    <property type="component" value="Unassembled WGS sequence"/>
</dbReference>
<evidence type="ECO:0000313" key="2">
    <source>
        <dbReference type="EMBL" id="KIK72713.1"/>
    </source>
</evidence>
<dbReference type="InParanoid" id="A0A0D0CAX1"/>
<protein>
    <submittedName>
        <fullName evidence="2">Unplaced genomic scaffold scaffold_5699, whole genome shotgun sequence</fullName>
    </submittedName>
</protein>
<sequence>MEACAPNWWSLLRTLLDDEGAQRLGKSRMDGEGDVDMAGGVPSLEDDSEDYWDE</sequence>
<evidence type="ECO:0000313" key="3">
    <source>
        <dbReference type="Proteomes" id="UP000054538"/>
    </source>
</evidence>
<evidence type="ECO:0000256" key="1">
    <source>
        <dbReference type="SAM" id="MobiDB-lite"/>
    </source>
</evidence>
<name>A0A0D0CAX1_9AGAM</name>
<gene>
    <name evidence="2" type="ORF">PAXRUDRAFT_55208</name>
</gene>
<reference evidence="2 3" key="1">
    <citation type="submission" date="2014-04" db="EMBL/GenBank/DDBJ databases">
        <authorList>
            <consortium name="DOE Joint Genome Institute"/>
            <person name="Kuo A."/>
            <person name="Kohler A."/>
            <person name="Jargeat P."/>
            <person name="Nagy L.G."/>
            <person name="Floudas D."/>
            <person name="Copeland A."/>
            <person name="Barry K.W."/>
            <person name="Cichocki N."/>
            <person name="Veneault-Fourrey C."/>
            <person name="LaButti K."/>
            <person name="Lindquist E.A."/>
            <person name="Lipzen A."/>
            <person name="Lundell T."/>
            <person name="Morin E."/>
            <person name="Murat C."/>
            <person name="Sun H."/>
            <person name="Tunlid A."/>
            <person name="Henrissat B."/>
            <person name="Grigoriev I.V."/>
            <person name="Hibbett D.S."/>
            <person name="Martin F."/>
            <person name="Nordberg H.P."/>
            <person name="Cantor M.N."/>
            <person name="Hua S.X."/>
        </authorList>
    </citation>
    <scope>NUCLEOTIDE SEQUENCE [LARGE SCALE GENOMIC DNA]</scope>
    <source>
        <strain evidence="2 3">Ve08.2h10</strain>
    </source>
</reference>
<dbReference type="OrthoDB" id="10316098at2759"/>
<dbReference type="EMBL" id="KN830521">
    <property type="protein sequence ID" value="KIK72713.1"/>
    <property type="molecule type" value="Genomic_DNA"/>
</dbReference>